<dbReference type="EMBL" id="BAABCX010000001">
    <property type="protein sequence ID" value="GAA3528857.1"/>
    <property type="molecule type" value="Genomic_DNA"/>
</dbReference>
<comment type="subcellular location">
    <subcellularLocation>
        <location evidence="1">Cell membrane</location>
    </subcellularLocation>
</comment>
<dbReference type="SUPFAM" id="SSF53448">
    <property type="entry name" value="Nucleotide-diphospho-sugar transferases"/>
    <property type="match status" value="1"/>
</dbReference>
<keyword evidence="2" id="KW-1003">Cell membrane</keyword>
<evidence type="ECO:0000313" key="7">
    <source>
        <dbReference type="EMBL" id="GAA3528857.1"/>
    </source>
</evidence>
<feature type="domain" description="Glycosyltransferase 2-like" evidence="6">
    <location>
        <begin position="4"/>
        <end position="115"/>
    </location>
</feature>
<dbReference type="PANTHER" id="PTHR43646">
    <property type="entry name" value="GLYCOSYLTRANSFERASE"/>
    <property type="match status" value="1"/>
</dbReference>
<dbReference type="Gene3D" id="3.90.550.10">
    <property type="entry name" value="Spore Coat Polysaccharide Biosynthesis Protein SpsA, Chain A"/>
    <property type="match status" value="1"/>
</dbReference>
<evidence type="ECO:0000256" key="2">
    <source>
        <dbReference type="ARBA" id="ARBA00022475"/>
    </source>
</evidence>
<dbReference type="Pfam" id="PF00535">
    <property type="entry name" value="Glycos_transf_2"/>
    <property type="match status" value="1"/>
</dbReference>
<dbReference type="RefSeq" id="WP_344954397.1">
    <property type="nucleotide sequence ID" value="NZ_BAABCX010000001.1"/>
</dbReference>
<dbReference type="CDD" id="cd02522">
    <property type="entry name" value="GT_2_like_a"/>
    <property type="match status" value="1"/>
</dbReference>
<dbReference type="InterPro" id="IPR029044">
    <property type="entry name" value="Nucleotide-diphossugar_trans"/>
</dbReference>
<sequence length="223" mass="24640">MTLSIIIPMLNEARALPGMLARLPLRGCHCEVILVDGGSRDDSVAIARQAGFRVLETAPGRARQMNAGAAAATGELLLFLHADTLLPPMGLQALQAALADGKHRWGRFDVRISGRHPMFGVVAGLMNLRSRLTGIATGDQAIFVTREAFSRIGGFPDQPLMEDIELSKRLKHLSAPACLSLKVSTSGRRWESRGLWRTIWLMWRLRFAYWRGAPAEQLARAYR</sequence>
<dbReference type="InterPro" id="IPR001173">
    <property type="entry name" value="Glyco_trans_2-like"/>
</dbReference>
<evidence type="ECO:0000256" key="4">
    <source>
        <dbReference type="ARBA" id="ARBA00022679"/>
    </source>
</evidence>
<dbReference type="NCBIfam" id="TIGR04283">
    <property type="entry name" value="glyco_like_mftF"/>
    <property type="match status" value="1"/>
</dbReference>
<dbReference type="InterPro" id="IPR026461">
    <property type="entry name" value="Trfase_2_rSAM/seldom_assoc"/>
</dbReference>
<organism evidence="7 8">
    <name type="scientific">Zobellella aerophila</name>
    <dbReference type="NCBI Taxonomy" id="870480"/>
    <lineage>
        <taxon>Bacteria</taxon>
        <taxon>Pseudomonadati</taxon>
        <taxon>Pseudomonadota</taxon>
        <taxon>Gammaproteobacteria</taxon>
        <taxon>Aeromonadales</taxon>
        <taxon>Aeromonadaceae</taxon>
        <taxon>Zobellella</taxon>
    </lineage>
</organism>
<evidence type="ECO:0000313" key="8">
    <source>
        <dbReference type="Proteomes" id="UP001500795"/>
    </source>
</evidence>
<gene>
    <name evidence="7" type="ORF">GCM10022394_05040</name>
</gene>
<evidence type="ECO:0000256" key="1">
    <source>
        <dbReference type="ARBA" id="ARBA00004236"/>
    </source>
</evidence>
<accession>A0ABP6V5K1</accession>
<protein>
    <submittedName>
        <fullName evidence="7">TIGR04283 family arsenosugar biosynthesis glycosyltransferase</fullName>
    </submittedName>
</protein>
<comment type="caution">
    <text evidence="7">The sequence shown here is derived from an EMBL/GenBank/DDBJ whole genome shotgun (WGS) entry which is preliminary data.</text>
</comment>
<proteinExistence type="predicted"/>
<dbReference type="PANTHER" id="PTHR43646:SF2">
    <property type="entry name" value="GLYCOSYLTRANSFERASE 2-LIKE DOMAIN-CONTAINING PROTEIN"/>
    <property type="match status" value="1"/>
</dbReference>
<evidence type="ECO:0000256" key="5">
    <source>
        <dbReference type="ARBA" id="ARBA00023136"/>
    </source>
</evidence>
<reference evidence="8" key="1">
    <citation type="journal article" date="2019" name="Int. J. Syst. Evol. Microbiol.">
        <title>The Global Catalogue of Microorganisms (GCM) 10K type strain sequencing project: providing services to taxonomists for standard genome sequencing and annotation.</title>
        <authorList>
            <consortium name="The Broad Institute Genomics Platform"/>
            <consortium name="The Broad Institute Genome Sequencing Center for Infectious Disease"/>
            <person name="Wu L."/>
            <person name="Ma J."/>
        </authorList>
    </citation>
    <scope>NUCLEOTIDE SEQUENCE [LARGE SCALE GENOMIC DNA]</scope>
    <source>
        <strain evidence="8">JCM 17110</strain>
    </source>
</reference>
<name>A0ABP6V5K1_9GAMM</name>
<keyword evidence="3" id="KW-0328">Glycosyltransferase</keyword>
<keyword evidence="8" id="KW-1185">Reference proteome</keyword>
<keyword evidence="5" id="KW-0472">Membrane</keyword>
<dbReference type="Proteomes" id="UP001500795">
    <property type="component" value="Unassembled WGS sequence"/>
</dbReference>
<keyword evidence="4" id="KW-0808">Transferase</keyword>
<evidence type="ECO:0000259" key="6">
    <source>
        <dbReference type="Pfam" id="PF00535"/>
    </source>
</evidence>
<evidence type="ECO:0000256" key="3">
    <source>
        <dbReference type="ARBA" id="ARBA00022676"/>
    </source>
</evidence>